<reference evidence="5" key="1">
    <citation type="journal article" date="2020" name="Stud. Mycol.">
        <title>101 Dothideomycetes genomes: a test case for predicting lifestyles and emergence of pathogens.</title>
        <authorList>
            <person name="Haridas S."/>
            <person name="Albert R."/>
            <person name="Binder M."/>
            <person name="Bloem J."/>
            <person name="Labutti K."/>
            <person name="Salamov A."/>
            <person name="Andreopoulos B."/>
            <person name="Baker S."/>
            <person name="Barry K."/>
            <person name="Bills G."/>
            <person name="Bluhm B."/>
            <person name="Cannon C."/>
            <person name="Castanera R."/>
            <person name="Culley D."/>
            <person name="Daum C."/>
            <person name="Ezra D."/>
            <person name="Gonzalez J."/>
            <person name="Henrissat B."/>
            <person name="Kuo A."/>
            <person name="Liang C."/>
            <person name="Lipzen A."/>
            <person name="Lutzoni F."/>
            <person name="Magnuson J."/>
            <person name="Mondo S."/>
            <person name="Nolan M."/>
            <person name="Ohm R."/>
            <person name="Pangilinan J."/>
            <person name="Park H.-J."/>
            <person name="Ramirez L."/>
            <person name="Alfaro M."/>
            <person name="Sun H."/>
            <person name="Tritt A."/>
            <person name="Yoshinaga Y."/>
            <person name="Zwiers L.-H."/>
            <person name="Turgeon B."/>
            <person name="Goodwin S."/>
            <person name="Spatafora J."/>
            <person name="Crous P."/>
            <person name="Grigoriev I."/>
        </authorList>
    </citation>
    <scope>NUCLEOTIDE SEQUENCE</scope>
    <source>
        <strain evidence="5">CBS 113979</strain>
    </source>
</reference>
<evidence type="ECO:0000256" key="3">
    <source>
        <dbReference type="SAM" id="MobiDB-lite"/>
    </source>
</evidence>
<dbReference type="AlphaFoldDB" id="A0A6G1HD94"/>
<dbReference type="PANTHER" id="PTHR21661:SF71">
    <property type="entry name" value="EPOXIDE HYDROLASE N-TERMINAL DOMAIN-CONTAINING PROTEIN"/>
    <property type="match status" value="1"/>
</dbReference>
<sequence>MATIVERDREEEVGEVKKYDMHVSLRYLELTKRKLELTRLPREVTVAKDQKWDYGVPKGVLEPLVDFWLQDYDWRAQEALLNVSLPQFRVRITVDQDLPTSPAPDVRAKIPPLRMHFVHKRCAIDNAIPLLYCHGWPGSFIEVSKMIDPLTQPVEAPGGGEMQAFHVVAPSIPGFGFSDAVMDEGFGPRGTADVFDALMQELGYEWYVVHGVGWGMKVARALALQHPSRCLAVHTVSPELREPSTPRTFGVWLKYKIARLTNGRIRPLSFGFVPSDFDAHRSKDKDVNQRLPDDDVIHPHTARPQTSSYALCDSPVALLSCIIDAIYLTSGVRILGPDDTPTQATPAWTYTDIVNWTMMQWLPGPEAALRWLRQARKESEEHLWNRSCNVPMGVSTYRQKSTEGEAPAAGGKKDAPTASRQPAWTADIPNLQWTKRREGETTGRDIPAWEKPDDVVLDLRECFGDLARRGILEVPSDDDRAFDDSVELENVHGRV</sequence>
<name>A0A6G1HD94_9PEZI</name>
<keyword evidence="6" id="KW-1185">Reference proteome</keyword>
<dbReference type="InterPro" id="IPR029058">
    <property type="entry name" value="AB_hydrolase_fold"/>
</dbReference>
<evidence type="ECO:0000259" key="4">
    <source>
        <dbReference type="Pfam" id="PF06441"/>
    </source>
</evidence>
<evidence type="ECO:0000256" key="1">
    <source>
        <dbReference type="ARBA" id="ARBA00010088"/>
    </source>
</evidence>
<accession>A0A6G1HD94</accession>
<dbReference type="PANTHER" id="PTHR21661">
    <property type="entry name" value="EPOXIDE HYDROLASE 1-RELATED"/>
    <property type="match status" value="1"/>
</dbReference>
<dbReference type="GO" id="GO:0004301">
    <property type="term" value="F:epoxide hydrolase activity"/>
    <property type="evidence" value="ECO:0007669"/>
    <property type="project" value="TreeGrafter"/>
</dbReference>
<dbReference type="OrthoDB" id="7130006at2759"/>
<proteinExistence type="inferred from homology"/>
<dbReference type="InterPro" id="IPR010497">
    <property type="entry name" value="Epoxide_hydro_N"/>
</dbReference>
<dbReference type="Gene3D" id="3.40.50.1820">
    <property type="entry name" value="alpha/beta hydrolase"/>
    <property type="match status" value="1"/>
</dbReference>
<organism evidence="5 6">
    <name type="scientific">Aulographum hederae CBS 113979</name>
    <dbReference type="NCBI Taxonomy" id="1176131"/>
    <lineage>
        <taxon>Eukaryota</taxon>
        <taxon>Fungi</taxon>
        <taxon>Dikarya</taxon>
        <taxon>Ascomycota</taxon>
        <taxon>Pezizomycotina</taxon>
        <taxon>Dothideomycetes</taxon>
        <taxon>Pleosporomycetidae</taxon>
        <taxon>Aulographales</taxon>
        <taxon>Aulographaceae</taxon>
    </lineage>
</organism>
<evidence type="ECO:0000313" key="6">
    <source>
        <dbReference type="Proteomes" id="UP000800041"/>
    </source>
</evidence>
<feature type="region of interest" description="Disordered" evidence="3">
    <location>
        <begin position="397"/>
        <end position="427"/>
    </location>
</feature>
<feature type="domain" description="Epoxide hydrolase N-terminal" evidence="4">
    <location>
        <begin position="17"/>
        <end position="143"/>
    </location>
</feature>
<dbReference type="GO" id="GO:0097176">
    <property type="term" value="P:epoxide metabolic process"/>
    <property type="evidence" value="ECO:0007669"/>
    <property type="project" value="TreeGrafter"/>
</dbReference>
<dbReference type="EMBL" id="ML977140">
    <property type="protein sequence ID" value="KAF1991125.1"/>
    <property type="molecule type" value="Genomic_DNA"/>
</dbReference>
<protein>
    <submittedName>
        <fullName evidence="5">Alpha/beta-hydrolase</fullName>
    </submittedName>
</protein>
<comment type="similarity">
    <text evidence="1">Belongs to the peptidase S33 family.</text>
</comment>
<evidence type="ECO:0000313" key="5">
    <source>
        <dbReference type="EMBL" id="KAF1991125.1"/>
    </source>
</evidence>
<gene>
    <name evidence="5" type="ORF">K402DRAFT_436381</name>
</gene>
<dbReference type="Pfam" id="PF06441">
    <property type="entry name" value="EHN"/>
    <property type="match status" value="1"/>
</dbReference>
<dbReference type="SUPFAM" id="SSF53474">
    <property type="entry name" value="alpha/beta-Hydrolases"/>
    <property type="match status" value="1"/>
</dbReference>
<evidence type="ECO:0000256" key="2">
    <source>
        <dbReference type="ARBA" id="ARBA00022801"/>
    </source>
</evidence>
<dbReference type="Proteomes" id="UP000800041">
    <property type="component" value="Unassembled WGS sequence"/>
</dbReference>
<keyword evidence="2 5" id="KW-0378">Hydrolase</keyword>